<dbReference type="GO" id="GO:0003682">
    <property type="term" value="F:chromatin binding"/>
    <property type="evidence" value="ECO:0007669"/>
    <property type="project" value="UniProtKB-ARBA"/>
</dbReference>
<dbReference type="FunFam" id="3.30.160.60:FF:000690">
    <property type="entry name" value="Zinc finger protein 354C"/>
    <property type="match status" value="1"/>
</dbReference>
<evidence type="ECO:0000313" key="13">
    <source>
        <dbReference type="RefSeq" id="XP_030384526.1"/>
    </source>
</evidence>
<feature type="domain" description="C2H2-type" evidence="11">
    <location>
        <begin position="310"/>
        <end position="337"/>
    </location>
</feature>
<feature type="compositionally biased region" description="Acidic residues" evidence="10">
    <location>
        <begin position="386"/>
        <end position="396"/>
    </location>
</feature>
<dbReference type="GO" id="GO:0008270">
    <property type="term" value="F:zinc ion binding"/>
    <property type="evidence" value="ECO:0007669"/>
    <property type="project" value="UniProtKB-KW"/>
</dbReference>
<evidence type="ECO:0000256" key="6">
    <source>
        <dbReference type="ARBA" id="ARBA00022833"/>
    </source>
</evidence>
<dbReference type="PANTHER" id="PTHR16515:SF66">
    <property type="entry name" value="C2H2-TYPE DOMAIN-CONTAINING PROTEIN"/>
    <property type="match status" value="1"/>
</dbReference>
<gene>
    <name evidence="13" type="primary">LOC115631826</name>
</gene>
<comment type="subcellular location">
    <subcellularLocation>
        <location evidence="1">Nucleus</location>
    </subcellularLocation>
</comment>
<keyword evidence="4" id="KW-0677">Repeat</keyword>
<evidence type="ECO:0000256" key="8">
    <source>
        <dbReference type="ARBA" id="ARBA00023242"/>
    </source>
</evidence>
<feature type="domain" description="C2H2-type" evidence="11">
    <location>
        <begin position="282"/>
        <end position="309"/>
    </location>
</feature>
<keyword evidence="5 9" id="KW-0863">Zinc-finger</keyword>
<keyword evidence="7" id="KW-0832">Ubl conjugation</keyword>
<dbReference type="InterPro" id="IPR036236">
    <property type="entry name" value="Znf_C2H2_sf"/>
</dbReference>
<feature type="region of interest" description="Disordered" evidence="10">
    <location>
        <begin position="368"/>
        <end position="396"/>
    </location>
</feature>
<evidence type="ECO:0000256" key="1">
    <source>
        <dbReference type="ARBA" id="ARBA00004123"/>
    </source>
</evidence>
<evidence type="ECO:0000256" key="3">
    <source>
        <dbReference type="ARBA" id="ARBA00022723"/>
    </source>
</evidence>
<dbReference type="RefSeq" id="XP_030384526.1">
    <property type="nucleotide sequence ID" value="XM_030528666.1"/>
</dbReference>
<dbReference type="PROSITE" id="PS00028">
    <property type="entry name" value="ZINC_FINGER_C2H2_1"/>
    <property type="match status" value="6"/>
</dbReference>
<keyword evidence="12" id="KW-1185">Reference proteome</keyword>
<organism evidence="12 13">
    <name type="scientific">Drosophila lebanonensis</name>
    <name type="common">Fruit fly</name>
    <name type="synonym">Scaptodrosophila lebanonensis</name>
    <dbReference type="NCBI Taxonomy" id="7225"/>
    <lineage>
        <taxon>Eukaryota</taxon>
        <taxon>Metazoa</taxon>
        <taxon>Ecdysozoa</taxon>
        <taxon>Arthropoda</taxon>
        <taxon>Hexapoda</taxon>
        <taxon>Insecta</taxon>
        <taxon>Pterygota</taxon>
        <taxon>Neoptera</taxon>
        <taxon>Endopterygota</taxon>
        <taxon>Diptera</taxon>
        <taxon>Brachycera</taxon>
        <taxon>Muscomorpha</taxon>
        <taxon>Ephydroidea</taxon>
        <taxon>Drosophilidae</taxon>
        <taxon>Scaptodrosophila</taxon>
    </lineage>
</organism>
<evidence type="ECO:0000256" key="4">
    <source>
        <dbReference type="ARBA" id="ARBA00022737"/>
    </source>
</evidence>
<evidence type="ECO:0000256" key="2">
    <source>
        <dbReference type="ARBA" id="ARBA00022499"/>
    </source>
</evidence>
<evidence type="ECO:0000256" key="9">
    <source>
        <dbReference type="PROSITE-ProRule" id="PRU00042"/>
    </source>
</evidence>
<evidence type="ECO:0000313" key="12">
    <source>
        <dbReference type="Proteomes" id="UP000504634"/>
    </source>
</evidence>
<reference evidence="13" key="1">
    <citation type="submission" date="2025-08" db="UniProtKB">
        <authorList>
            <consortium name="RefSeq"/>
        </authorList>
    </citation>
    <scope>IDENTIFICATION</scope>
    <source>
        <strain evidence="13">11010-0011.00</strain>
        <tissue evidence="13">Whole body</tissue>
    </source>
</reference>
<dbReference type="Gene3D" id="3.30.160.60">
    <property type="entry name" value="Classic Zinc Finger"/>
    <property type="match status" value="4"/>
</dbReference>
<feature type="region of interest" description="Disordered" evidence="10">
    <location>
        <begin position="450"/>
        <end position="481"/>
    </location>
</feature>
<evidence type="ECO:0000256" key="10">
    <source>
        <dbReference type="SAM" id="MobiDB-lite"/>
    </source>
</evidence>
<keyword evidence="2" id="KW-1017">Isopeptide bond</keyword>
<dbReference type="PANTHER" id="PTHR16515">
    <property type="entry name" value="PR DOMAIN ZINC FINGER PROTEIN"/>
    <property type="match status" value="1"/>
</dbReference>
<feature type="domain" description="C2H2-type" evidence="11">
    <location>
        <begin position="512"/>
        <end position="539"/>
    </location>
</feature>
<name>A0A6J2U7N0_DROLE</name>
<dbReference type="FunFam" id="3.30.160.60:FF:000624">
    <property type="entry name" value="zinc finger protein 697"/>
    <property type="match status" value="1"/>
</dbReference>
<dbReference type="GO" id="GO:0005634">
    <property type="term" value="C:nucleus"/>
    <property type="evidence" value="ECO:0007669"/>
    <property type="project" value="UniProtKB-SubCell"/>
</dbReference>
<feature type="domain" description="C2H2-type" evidence="11">
    <location>
        <begin position="595"/>
        <end position="622"/>
    </location>
</feature>
<protein>
    <submittedName>
        <fullName evidence="13">Zinc finger protein Xfin</fullName>
    </submittedName>
</protein>
<feature type="domain" description="C2H2-type" evidence="11">
    <location>
        <begin position="540"/>
        <end position="567"/>
    </location>
</feature>
<keyword evidence="8" id="KW-0539">Nucleus</keyword>
<keyword evidence="3" id="KW-0479">Metal-binding</keyword>
<dbReference type="GeneID" id="115631826"/>
<dbReference type="InterPro" id="IPR013087">
    <property type="entry name" value="Znf_C2H2_type"/>
</dbReference>
<dbReference type="InterPro" id="IPR050331">
    <property type="entry name" value="Zinc_finger"/>
</dbReference>
<evidence type="ECO:0000256" key="7">
    <source>
        <dbReference type="ARBA" id="ARBA00022843"/>
    </source>
</evidence>
<dbReference type="FunFam" id="3.30.160.60:FF:002535">
    <property type="entry name" value="zinc finger protein Xfin"/>
    <property type="match status" value="1"/>
</dbReference>
<dbReference type="OrthoDB" id="3437960at2759"/>
<feature type="compositionally biased region" description="Low complexity" evidence="10">
    <location>
        <begin position="450"/>
        <end position="475"/>
    </location>
</feature>
<dbReference type="GO" id="GO:0040029">
    <property type="term" value="P:epigenetic regulation of gene expression"/>
    <property type="evidence" value="ECO:0007669"/>
    <property type="project" value="UniProtKB-ARBA"/>
</dbReference>
<accession>A0A6J2U7N0</accession>
<evidence type="ECO:0000256" key="5">
    <source>
        <dbReference type="ARBA" id="ARBA00022771"/>
    </source>
</evidence>
<keyword evidence="6" id="KW-0862">Zinc</keyword>
<evidence type="ECO:0000259" key="11">
    <source>
        <dbReference type="PROSITE" id="PS50157"/>
    </source>
</evidence>
<dbReference type="GO" id="GO:0000785">
    <property type="term" value="C:chromatin"/>
    <property type="evidence" value="ECO:0007669"/>
    <property type="project" value="UniProtKB-ARBA"/>
</dbReference>
<dbReference type="Proteomes" id="UP000504634">
    <property type="component" value="Unplaced"/>
</dbReference>
<dbReference type="AlphaFoldDB" id="A0A6J2U7N0"/>
<dbReference type="PROSITE" id="PS50157">
    <property type="entry name" value="ZINC_FINGER_C2H2_2"/>
    <property type="match status" value="6"/>
</dbReference>
<dbReference type="SUPFAM" id="SSF57667">
    <property type="entry name" value="beta-beta-alpha zinc fingers"/>
    <property type="match status" value="3"/>
</dbReference>
<proteinExistence type="predicted"/>
<dbReference type="GO" id="GO:0043565">
    <property type="term" value="F:sequence-specific DNA binding"/>
    <property type="evidence" value="ECO:0007669"/>
    <property type="project" value="UniProtKB-ARBA"/>
</dbReference>
<sequence length="638" mass="71910">MELALSKTSLPGNANHLDPSSCADCCTDCVGYSSSACCTAACCGPNTCCDVNCELMRSSPILETRYEYHEPEDNFVSIDDDKIKSLLLKIGQQQQEEDRLRQQQHQQIIELIDDDERNDGDEQFVAAYEDDGNNLELRREESPVLRISTARSLRMSNTMPTKRQSPDIQLIPRVSQLTPAPERRIVAEIELLDSDSEQEDDLEANQLQDDGETDDDEELPLAAAAALSCELQLPDGESEDKNEGQVIVLHSDDEQDIRPAVTGATMVQSTRSYVKRRGRHLYECLACGKKVQSNYNLRRHMMIHTGERPFACDLCERRFREFSDLKKHRRRHANEPHFLCMICRVQTPTEQDSTRCAQCEGKNLLLKPQVNVPGSSGSSDHVGEAGAEEYEDDRDDEVTVVAATPTPVTRQPAAAAASPVPVITITALPAPTEQPPTLLAIPTLLPLPPRSCSSNSSSASNEALPPPLSSAASQRPRQRSRKAYPCPLCQRPFGTRHNLKRHFMIHTGEKPFSCNKCRKPFRECSTLKKHMVTHVRERWYKCLRCPQKFQDYLDYTAHKSTHLSEQMATSVHKELLDSGEDSFDGCDMDSVETWLECCECNRRFTELDSYTDHLKQHNKELYGMTMDDDEEDQDVDVA</sequence>
<feature type="domain" description="C2H2-type" evidence="11">
    <location>
        <begin position="484"/>
        <end position="511"/>
    </location>
</feature>
<dbReference type="SMART" id="SM00355">
    <property type="entry name" value="ZnF_C2H2"/>
    <property type="match status" value="6"/>
</dbReference>
<dbReference type="Pfam" id="PF00096">
    <property type="entry name" value="zf-C2H2"/>
    <property type="match status" value="4"/>
</dbReference>